<keyword evidence="3" id="KW-0997">Cell inner membrane</keyword>
<comment type="subcellular location">
    <subcellularLocation>
        <location evidence="1">Membrane</location>
        <topology evidence="1">Multi-pass membrane protein</topology>
    </subcellularLocation>
</comment>
<dbReference type="GO" id="GO:0008233">
    <property type="term" value="F:peptidase activity"/>
    <property type="evidence" value="ECO:0007669"/>
    <property type="project" value="UniProtKB-KW"/>
</dbReference>
<evidence type="ECO:0000256" key="2">
    <source>
        <dbReference type="ARBA" id="ARBA00022475"/>
    </source>
</evidence>
<protein>
    <submittedName>
        <fullName evidence="9">Rhomboid family intramembrane serine protease</fullName>
        <ecNumber evidence="9">3.4.21.-</ecNumber>
    </submittedName>
</protein>
<sequence length="269" mass="28769">MHGLAPRFSLAAPGGGSYVQGVLDRPTYPGTSHREPVFNVPGAVAVMALGLVAIHAIRVLLLSQDADIEVLTYFAFIPARYTLPDTMFYLPGGMGPKLWTVVSYALLHANWMHLIVNLVWLLAFGTPVARRFGSTRFWLFCAVTAAAGAGAHYLANSDAIAPLIGASAAISGTMAAAVRFTFAPGGALSSYRTIFADHQPAGSLRENFSDKRVLIFVGAWFAFNLLFAFGVSLPGTEDAEVAWQAHIGGFVAGLLLFSLFDPVPRRRVA</sequence>
<evidence type="ECO:0000313" key="10">
    <source>
        <dbReference type="Proteomes" id="UP001604043"/>
    </source>
</evidence>
<keyword evidence="9" id="KW-0378">Hydrolase</keyword>
<keyword evidence="9" id="KW-0645">Protease</keyword>
<feature type="transmembrane region" description="Helical" evidence="7">
    <location>
        <begin position="38"/>
        <end position="61"/>
    </location>
</feature>
<feature type="transmembrane region" description="Helical" evidence="7">
    <location>
        <begin position="160"/>
        <end position="182"/>
    </location>
</feature>
<keyword evidence="10" id="KW-1185">Reference proteome</keyword>
<evidence type="ECO:0000256" key="1">
    <source>
        <dbReference type="ARBA" id="ARBA00004141"/>
    </source>
</evidence>
<evidence type="ECO:0000259" key="8">
    <source>
        <dbReference type="Pfam" id="PF01694"/>
    </source>
</evidence>
<evidence type="ECO:0000256" key="4">
    <source>
        <dbReference type="ARBA" id="ARBA00022692"/>
    </source>
</evidence>
<dbReference type="PANTHER" id="PTHR43066">
    <property type="entry name" value="RHOMBOID-RELATED PROTEIN"/>
    <property type="match status" value="1"/>
</dbReference>
<evidence type="ECO:0000256" key="6">
    <source>
        <dbReference type="ARBA" id="ARBA00023136"/>
    </source>
</evidence>
<evidence type="ECO:0000313" key="9">
    <source>
        <dbReference type="EMBL" id="MFG1253633.1"/>
    </source>
</evidence>
<dbReference type="InterPro" id="IPR035952">
    <property type="entry name" value="Rhomboid-like_sf"/>
</dbReference>
<feature type="transmembrane region" description="Helical" evidence="7">
    <location>
        <begin position="70"/>
        <end position="90"/>
    </location>
</feature>
<name>A0ABW6ZKN5_9HYPH</name>
<dbReference type="InterPro" id="IPR022764">
    <property type="entry name" value="Peptidase_S54_rhomboid_dom"/>
</dbReference>
<comment type="caution">
    <text evidence="9">The sequence shown here is derived from an EMBL/GenBank/DDBJ whole genome shotgun (WGS) entry which is preliminary data.</text>
</comment>
<keyword evidence="6 7" id="KW-0472">Membrane</keyword>
<organism evidence="9 10">
    <name type="scientific">Xanthobacter aminoxidans</name>
    <dbReference type="NCBI Taxonomy" id="186280"/>
    <lineage>
        <taxon>Bacteria</taxon>
        <taxon>Pseudomonadati</taxon>
        <taxon>Pseudomonadota</taxon>
        <taxon>Alphaproteobacteria</taxon>
        <taxon>Hyphomicrobiales</taxon>
        <taxon>Xanthobacteraceae</taxon>
        <taxon>Xanthobacter</taxon>
    </lineage>
</organism>
<dbReference type="EC" id="3.4.21.-" evidence="9"/>
<feature type="transmembrane region" description="Helical" evidence="7">
    <location>
        <begin position="137"/>
        <end position="154"/>
    </location>
</feature>
<evidence type="ECO:0000256" key="3">
    <source>
        <dbReference type="ARBA" id="ARBA00022519"/>
    </source>
</evidence>
<feature type="transmembrane region" description="Helical" evidence="7">
    <location>
        <begin position="213"/>
        <end position="235"/>
    </location>
</feature>
<dbReference type="EMBL" id="JBAFUR010000003">
    <property type="protein sequence ID" value="MFG1253633.1"/>
    <property type="molecule type" value="Genomic_DNA"/>
</dbReference>
<keyword evidence="5 7" id="KW-1133">Transmembrane helix</keyword>
<keyword evidence="2" id="KW-1003">Cell membrane</keyword>
<dbReference type="Proteomes" id="UP001604043">
    <property type="component" value="Unassembled WGS sequence"/>
</dbReference>
<accession>A0ABW6ZKN5</accession>
<dbReference type="Pfam" id="PF01694">
    <property type="entry name" value="Rhomboid"/>
    <property type="match status" value="1"/>
</dbReference>
<dbReference type="GO" id="GO:0006508">
    <property type="term" value="P:proteolysis"/>
    <property type="evidence" value="ECO:0007669"/>
    <property type="project" value="UniProtKB-KW"/>
</dbReference>
<gene>
    <name evidence="9" type="ORF">V5F30_15590</name>
</gene>
<feature type="domain" description="Peptidase S54 rhomboid" evidence="8">
    <location>
        <begin position="97"/>
        <end position="256"/>
    </location>
</feature>
<dbReference type="SUPFAM" id="SSF144091">
    <property type="entry name" value="Rhomboid-like"/>
    <property type="match status" value="1"/>
</dbReference>
<dbReference type="PANTHER" id="PTHR43066:SF26">
    <property type="entry name" value="RHOMBOID PROTEASE GLPG"/>
    <property type="match status" value="1"/>
</dbReference>
<feature type="transmembrane region" description="Helical" evidence="7">
    <location>
        <begin position="241"/>
        <end position="260"/>
    </location>
</feature>
<reference evidence="9 10" key="1">
    <citation type="submission" date="2024-02" db="EMBL/GenBank/DDBJ databases">
        <title>Expansion and revision of Xanthobacter and proposal of Roseixanthobacter gen. nov.</title>
        <authorList>
            <person name="Soltysiak M.P.M."/>
            <person name="Jalihal A."/>
            <person name="Ory A."/>
            <person name="Chrisophersen C."/>
            <person name="Lee A.D."/>
            <person name="Boulton J."/>
            <person name="Springer M."/>
        </authorList>
    </citation>
    <scope>NUCLEOTIDE SEQUENCE [LARGE SCALE GENOMIC DNA]</scope>
    <source>
        <strain evidence="9 10">CB5</strain>
    </source>
</reference>
<dbReference type="Gene3D" id="1.20.1540.10">
    <property type="entry name" value="Rhomboid-like"/>
    <property type="match status" value="1"/>
</dbReference>
<evidence type="ECO:0000256" key="5">
    <source>
        <dbReference type="ARBA" id="ARBA00022989"/>
    </source>
</evidence>
<keyword evidence="4 7" id="KW-0812">Transmembrane</keyword>
<proteinExistence type="predicted"/>
<feature type="transmembrane region" description="Helical" evidence="7">
    <location>
        <begin position="102"/>
        <end position="125"/>
    </location>
</feature>
<evidence type="ECO:0000256" key="7">
    <source>
        <dbReference type="SAM" id="Phobius"/>
    </source>
</evidence>